<organism evidence="1">
    <name type="scientific">Picea glauca</name>
    <name type="common">White spruce</name>
    <name type="synonym">Pinus glauca</name>
    <dbReference type="NCBI Taxonomy" id="3330"/>
    <lineage>
        <taxon>Eukaryota</taxon>
        <taxon>Viridiplantae</taxon>
        <taxon>Streptophyta</taxon>
        <taxon>Embryophyta</taxon>
        <taxon>Tracheophyta</taxon>
        <taxon>Spermatophyta</taxon>
        <taxon>Pinopsida</taxon>
        <taxon>Pinidae</taxon>
        <taxon>Conifers I</taxon>
        <taxon>Pinales</taxon>
        <taxon>Pinaceae</taxon>
        <taxon>Picea</taxon>
    </lineage>
</organism>
<dbReference type="EMBL" id="LKAM01000022">
    <property type="protein sequence ID" value="KUM45250.1"/>
    <property type="molecule type" value="Genomic_DNA"/>
</dbReference>
<protein>
    <submittedName>
        <fullName evidence="1">Uncharacterized protein</fullName>
    </submittedName>
</protein>
<name>A0A101LTV7_PICGL</name>
<reference evidence="1" key="1">
    <citation type="journal article" date="2015" name="Genome Biol. Evol.">
        <title>Organellar Genomes of White Spruce (Picea glauca): Assembly and Annotation.</title>
        <authorList>
            <person name="Jackman S.D."/>
            <person name="Warren R.L."/>
            <person name="Gibb E.A."/>
            <person name="Vandervalk B.P."/>
            <person name="Mohamadi H."/>
            <person name="Chu J."/>
            <person name="Raymond A."/>
            <person name="Pleasance S."/>
            <person name="Coope R."/>
            <person name="Wildung M.R."/>
            <person name="Ritland C.E."/>
            <person name="Bousquet J."/>
            <person name="Jones S.J."/>
            <person name="Bohlmann J."/>
            <person name="Birol I."/>
        </authorList>
    </citation>
    <scope>NUCLEOTIDE SEQUENCE [LARGE SCALE GENOMIC DNA]</scope>
    <source>
        <tissue evidence="1">Flushing bud</tissue>
    </source>
</reference>
<sequence>MDGTAGSDASLAIAGRNGPHAIRCWMGGTTPREELASLDLLGIEGDLDGWLEQLAEPEELLMGLLELALQMIFYTGRI</sequence>
<gene>
    <name evidence="1" type="ORF">ABT39_MTgene3490</name>
</gene>
<comment type="caution">
    <text evidence="1">The sequence shown here is derived from an EMBL/GenBank/DDBJ whole genome shotgun (WGS) entry which is preliminary data.</text>
</comment>
<keyword evidence="1" id="KW-0496">Mitochondrion</keyword>
<evidence type="ECO:0000313" key="1">
    <source>
        <dbReference type="EMBL" id="KUM45250.1"/>
    </source>
</evidence>
<accession>A0A101LTV7</accession>
<geneLocation type="mitochondrion" evidence="1"/>
<proteinExistence type="predicted"/>
<dbReference type="AlphaFoldDB" id="A0A101LTV7"/>